<evidence type="ECO:0000256" key="2">
    <source>
        <dbReference type="ARBA" id="ARBA00005082"/>
    </source>
</evidence>
<dbReference type="EMBL" id="LGKN01000004">
    <property type="protein sequence ID" value="KPL88599.1"/>
    <property type="molecule type" value="Genomic_DNA"/>
</dbReference>
<protein>
    <recommendedName>
        <fullName evidence="3">glutamate formimidoyltransferase</fullName>
        <ecNumber evidence="3">2.1.2.5</ecNumber>
    </recommendedName>
</protein>
<dbReference type="Proteomes" id="UP000050502">
    <property type="component" value="Unassembled WGS sequence"/>
</dbReference>
<dbReference type="InterPro" id="IPR022384">
    <property type="entry name" value="FormiminoTrfase_cat_dom_sf"/>
</dbReference>
<dbReference type="EC" id="2.1.2.5" evidence="3"/>
<proteinExistence type="predicted"/>
<evidence type="ECO:0000256" key="6">
    <source>
        <dbReference type="ARBA" id="ARBA00022808"/>
    </source>
</evidence>
<dbReference type="InterPro" id="IPR037070">
    <property type="entry name" value="Formiminotransferase_C_sf"/>
</dbReference>
<comment type="caution">
    <text evidence="10">The sequence shown here is derived from an EMBL/GenBank/DDBJ whole genome shotgun (WGS) entry which is preliminary data.</text>
</comment>
<dbReference type="InterPro" id="IPR012886">
    <property type="entry name" value="Formiminotransferase_N"/>
</dbReference>
<dbReference type="GO" id="GO:0019556">
    <property type="term" value="P:L-histidine catabolic process to glutamate and formamide"/>
    <property type="evidence" value="ECO:0007669"/>
    <property type="project" value="UniProtKB-UniPathway"/>
</dbReference>
<dbReference type="OrthoDB" id="9773217at2"/>
<keyword evidence="4" id="KW-0963">Cytoplasm</keyword>
<dbReference type="InterPro" id="IPR037064">
    <property type="entry name" value="Formiminotransferase_N_sf"/>
</dbReference>
<evidence type="ECO:0000256" key="5">
    <source>
        <dbReference type="ARBA" id="ARBA00022679"/>
    </source>
</evidence>
<dbReference type="EMBL" id="BBZA01000120">
    <property type="protein sequence ID" value="GAP63163.1"/>
    <property type="molecule type" value="Genomic_DNA"/>
</dbReference>
<keyword evidence="6" id="KW-0369">Histidine metabolism</keyword>
<accession>A0A0M8K737</accession>
<evidence type="ECO:0000256" key="3">
    <source>
        <dbReference type="ARBA" id="ARBA00012252"/>
    </source>
</evidence>
<evidence type="ECO:0000256" key="4">
    <source>
        <dbReference type="ARBA" id="ARBA00022490"/>
    </source>
</evidence>
<dbReference type="Gene3D" id="3.30.990.10">
    <property type="entry name" value="Formiminotransferase, N-terminal subdomain"/>
    <property type="match status" value="1"/>
</dbReference>
<dbReference type="InterPro" id="IPR004227">
    <property type="entry name" value="Formiminotransferase_cat"/>
</dbReference>
<dbReference type="PANTHER" id="PTHR12234">
    <property type="entry name" value="FORMIMINOTRANSFERASE-CYCLODEAMINASE"/>
    <property type="match status" value="1"/>
</dbReference>
<evidence type="ECO:0000256" key="7">
    <source>
        <dbReference type="ARBA" id="ARBA00022954"/>
    </source>
</evidence>
<feature type="domain" description="Formiminotransferase N-terminal subdomain" evidence="9">
    <location>
        <begin position="6"/>
        <end position="183"/>
    </location>
</feature>
<evidence type="ECO:0000313" key="11">
    <source>
        <dbReference type="EMBL" id="KPL88599.1"/>
    </source>
</evidence>
<evidence type="ECO:0000259" key="9">
    <source>
        <dbReference type="SMART" id="SM01222"/>
    </source>
</evidence>
<evidence type="ECO:0000259" key="8">
    <source>
        <dbReference type="SMART" id="SM01221"/>
    </source>
</evidence>
<dbReference type="GO" id="GO:0005542">
    <property type="term" value="F:folic acid binding"/>
    <property type="evidence" value="ECO:0007669"/>
    <property type="project" value="UniProtKB-KW"/>
</dbReference>
<dbReference type="STRING" id="872965.SE16_07525"/>
<reference evidence="11 13" key="2">
    <citation type="submission" date="2015-07" db="EMBL/GenBank/DDBJ databases">
        <title>Whole genome sequence of Ardenticatena maritima DSM 23922.</title>
        <authorList>
            <person name="Hemp J."/>
            <person name="Ward L.M."/>
            <person name="Pace L.A."/>
            <person name="Fischer W.W."/>
        </authorList>
    </citation>
    <scope>NUCLEOTIDE SEQUENCE [LARGE SCALE GENOMIC DNA]</scope>
    <source>
        <strain evidence="11 13">110S</strain>
    </source>
</reference>
<keyword evidence="5 10" id="KW-0808">Transferase</keyword>
<organism evidence="10 12">
    <name type="scientific">Ardenticatena maritima</name>
    <dbReference type="NCBI Taxonomy" id="872965"/>
    <lineage>
        <taxon>Bacteria</taxon>
        <taxon>Bacillati</taxon>
        <taxon>Chloroflexota</taxon>
        <taxon>Ardenticatenia</taxon>
        <taxon>Ardenticatenales</taxon>
        <taxon>Ardenticatenaceae</taxon>
        <taxon>Ardenticatena</taxon>
    </lineage>
</organism>
<dbReference type="UniPathway" id="UPA00379">
    <property type="reaction ID" value="UER00555"/>
</dbReference>
<dbReference type="RefSeq" id="WP_054493037.1">
    <property type="nucleotide sequence ID" value="NZ_BBZA01000120.1"/>
</dbReference>
<name>A0A0M8K737_9CHLR</name>
<evidence type="ECO:0000313" key="10">
    <source>
        <dbReference type="EMBL" id="GAP63163.1"/>
    </source>
</evidence>
<dbReference type="AlphaFoldDB" id="A0A0M8K737"/>
<evidence type="ECO:0000313" key="12">
    <source>
        <dbReference type="Proteomes" id="UP000037784"/>
    </source>
</evidence>
<reference evidence="12" key="3">
    <citation type="submission" date="2015-08" db="EMBL/GenBank/DDBJ databases">
        <title>Draft Genome Sequence of a Heterotrophic Facultative Anaerobic Bacterium Ardenticatena maritima Strain 110S.</title>
        <authorList>
            <person name="Kawaichi S."/>
            <person name="Yoshida T."/>
            <person name="Sako Y."/>
            <person name="Nakamura R."/>
        </authorList>
    </citation>
    <scope>NUCLEOTIDE SEQUENCE [LARGE SCALE GENOMIC DNA]</scope>
    <source>
        <strain evidence="12">110S</strain>
    </source>
</reference>
<dbReference type="PANTHER" id="PTHR12234:SF8">
    <property type="entry name" value="FORMIMINOTRANSFERASE-CYCLODEAMINASE"/>
    <property type="match status" value="1"/>
</dbReference>
<dbReference type="SMART" id="SM01221">
    <property type="entry name" value="FTCD"/>
    <property type="match status" value="1"/>
</dbReference>
<dbReference type="GO" id="GO:0019557">
    <property type="term" value="P:L-histidine catabolic process to glutamate and formate"/>
    <property type="evidence" value="ECO:0007669"/>
    <property type="project" value="UniProtKB-UniPathway"/>
</dbReference>
<dbReference type="Proteomes" id="UP000037784">
    <property type="component" value="Unassembled WGS sequence"/>
</dbReference>
<evidence type="ECO:0000256" key="1">
    <source>
        <dbReference type="ARBA" id="ARBA00004496"/>
    </source>
</evidence>
<dbReference type="InterPro" id="IPR051623">
    <property type="entry name" value="FTCD"/>
</dbReference>
<keyword evidence="7" id="KW-0290">Folate-binding</keyword>
<evidence type="ECO:0000313" key="13">
    <source>
        <dbReference type="Proteomes" id="UP000050502"/>
    </source>
</evidence>
<comment type="subcellular location">
    <subcellularLocation>
        <location evidence="1">Cytoplasm</location>
    </subcellularLocation>
</comment>
<dbReference type="SMART" id="SM01222">
    <property type="entry name" value="FTCD_N"/>
    <property type="match status" value="1"/>
</dbReference>
<dbReference type="GO" id="GO:0005737">
    <property type="term" value="C:cytoplasm"/>
    <property type="evidence" value="ECO:0007669"/>
    <property type="project" value="UniProtKB-SubCell"/>
</dbReference>
<dbReference type="PATRIC" id="fig|872965.6.peg.1546"/>
<dbReference type="NCBIfam" id="TIGR02024">
    <property type="entry name" value="FtcD"/>
    <property type="match status" value="1"/>
</dbReference>
<dbReference type="InterPro" id="IPR013802">
    <property type="entry name" value="Formiminotransferase_C"/>
</dbReference>
<sequence length="307" mass="33493">MTEATPLFECVPNFSEGRRAEVVQAIWNAIAAVPGVRVLNLHMDADHNRSVITFIGTPEAVEEAALQAAKTAAALIDLRQHQGEHPRIGATDVIPFIPLEAATLDDAVHLARRVARRLAEEVGIPTYLYGAAAQRPERRRLADIRRGGYEALVDAIQHDPARAPDFGPAALGPAGATAVGARDFLIAWNVFLTTSDVSIAQRIARAVRHSSGGLRGVQALGMLVDGRAQVSMNLTDFRHTPLPRVMEMIRREAARYGVLVERSELVGLLPLDAVLDTAAWYLQLDTLTAEDLIETHVWRYRCALPEG</sequence>
<feature type="domain" description="Formiminotransferase C-terminal subdomain" evidence="8">
    <location>
        <begin position="184"/>
        <end position="296"/>
    </location>
</feature>
<reference evidence="10" key="1">
    <citation type="journal article" date="2015" name="Genome Announc.">
        <title>Draft Genome Sequence of a Heterotrophic Facultative Anaerobic Thermophilic Bacterium, Ardenticatena maritima Strain 110ST.</title>
        <authorList>
            <person name="Kawaichi S."/>
            <person name="Yoshida T."/>
            <person name="Sako Y."/>
            <person name="Nakamura R."/>
        </authorList>
    </citation>
    <scope>NUCLEOTIDE SEQUENCE [LARGE SCALE GENOMIC DNA]</scope>
    <source>
        <strain evidence="10">110S</strain>
    </source>
</reference>
<dbReference type="Pfam" id="PF07837">
    <property type="entry name" value="FTCD_N"/>
    <property type="match status" value="1"/>
</dbReference>
<comment type="pathway">
    <text evidence="2">Amino-acid degradation; L-histidine degradation into L-glutamate; L-glutamate from N-formimidoyl-L-glutamate (transferase route): step 1/1.</text>
</comment>
<gene>
    <name evidence="10" type="primary">fctD</name>
    <name evidence="10" type="ORF">ARMA_1586</name>
    <name evidence="11" type="ORF">SE16_07525</name>
</gene>
<keyword evidence="12" id="KW-1185">Reference proteome</keyword>
<dbReference type="Gene3D" id="3.30.70.670">
    <property type="entry name" value="Formiminotransferase, C-terminal subdomain"/>
    <property type="match status" value="1"/>
</dbReference>
<dbReference type="SUPFAM" id="SSF55116">
    <property type="entry name" value="Formiminotransferase domain of formiminotransferase-cyclodeaminase"/>
    <property type="match status" value="2"/>
</dbReference>
<dbReference type="GO" id="GO:0030409">
    <property type="term" value="F:glutamate formimidoyltransferase activity"/>
    <property type="evidence" value="ECO:0007669"/>
    <property type="project" value="UniProtKB-EC"/>
</dbReference>
<dbReference type="Pfam" id="PF02971">
    <property type="entry name" value="FTCD"/>
    <property type="match status" value="1"/>
</dbReference>